<dbReference type="FunFam" id="2.40.50.140:FF:000103">
    <property type="entry name" value="protein RRP5 homolog"/>
    <property type="match status" value="1"/>
</dbReference>
<dbReference type="InterPro" id="IPR035104">
    <property type="entry name" value="Ribosomal_protein_S1-like"/>
</dbReference>
<dbReference type="CDD" id="cd05688">
    <property type="entry name" value="S1_RPS1_repeat_ec3"/>
    <property type="match status" value="1"/>
</dbReference>
<evidence type="ECO:0000256" key="4">
    <source>
        <dbReference type="ARBA" id="ARBA00025604"/>
    </source>
</evidence>
<dbReference type="FunFam" id="2.40.50.140:FF:000051">
    <property type="entry name" value="RNA-binding transcriptional accessory protein"/>
    <property type="match status" value="1"/>
</dbReference>
<dbReference type="CDD" id="cd04465">
    <property type="entry name" value="S1_RPS1_repeat_ec2_hs2"/>
    <property type="match status" value="1"/>
</dbReference>
<dbReference type="EMBL" id="BAUV01000009">
    <property type="protein sequence ID" value="GAE34534.1"/>
    <property type="molecule type" value="Genomic_DNA"/>
</dbReference>
<keyword evidence="8" id="KW-1185">Reference proteome</keyword>
<dbReference type="PROSITE" id="PS50126">
    <property type="entry name" value="S1"/>
    <property type="match status" value="4"/>
</dbReference>
<dbReference type="eggNOG" id="COG0539">
    <property type="taxonomic scope" value="Bacteria"/>
</dbReference>
<dbReference type="SUPFAM" id="SSF50249">
    <property type="entry name" value="Nucleic acid-binding proteins"/>
    <property type="match status" value="4"/>
</dbReference>
<feature type="domain" description="S1 motif" evidence="6">
    <location>
        <begin position="189"/>
        <end position="257"/>
    </location>
</feature>
<evidence type="ECO:0000256" key="3">
    <source>
        <dbReference type="ARBA" id="ARBA00023274"/>
    </source>
</evidence>
<keyword evidence="2 7" id="KW-0689">Ribosomal protein</keyword>
<dbReference type="OrthoDB" id="9804077at2"/>
<dbReference type="InterPro" id="IPR012340">
    <property type="entry name" value="NA-bd_OB-fold"/>
</dbReference>
<dbReference type="Proteomes" id="UP000018896">
    <property type="component" value="Unassembled WGS sequence"/>
</dbReference>
<accession>W4QT98</accession>
<dbReference type="Pfam" id="PF00575">
    <property type="entry name" value="S1"/>
    <property type="match status" value="4"/>
</dbReference>
<dbReference type="PANTHER" id="PTHR10724:SF7">
    <property type="entry name" value="SMALL RIBOSOMAL SUBUNIT PROTEIN BS1C"/>
    <property type="match status" value="1"/>
</dbReference>
<protein>
    <submittedName>
        <fullName evidence="7">SSU ribosomal protein S1p</fullName>
    </submittedName>
</protein>
<feature type="domain" description="S1 motif" evidence="6">
    <location>
        <begin position="274"/>
        <end position="343"/>
    </location>
</feature>
<evidence type="ECO:0000259" key="6">
    <source>
        <dbReference type="PROSITE" id="PS50126"/>
    </source>
</evidence>
<dbReference type="InterPro" id="IPR003029">
    <property type="entry name" value="S1_domain"/>
</dbReference>
<dbReference type="PRINTS" id="PR00681">
    <property type="entry name" value="RIBOSOMALS1"/>
</dbReference>
<sequence>MVEEMNNEVTKMRTFAVGEIVTGKVTKVEDKQAFVDVGFKVDGIVPISELASLHVEKVSDVLSVDDELELKVLKVEDDELILSKRAVQAEKAWDELQQAYESGNILEVEVADVVKGGLVVDLGVRGFIPASLVERHFVEDFSDYKGKTLRLKVAEIDQENNKLILSQRAVLDQELEEKKRSVLQTLKAGDVVEGRVQRLTDFGAFIDVGGVDGLVHISQLAHHRVDKPSDVVNEGDQVRVKVLSVDQDSERVSLSIKDTQPGPWESFSGSISVGDVLEGTVRRLVSFGAFIELAPGVEGLVHISQIANRHIGTPSEVLSEGEKVQVKVLDVSIGDKRISLSIRELLEKEDTSDEDFQNYEASKKDEPSGFSLGDMIGDQLKNIKTNE</sequence>
<dbReference type="Gene3D" id="2.40.50.140">
    <property type="entry name" value="Nucleic acid-binding proteins"/>
    <property type="match status" value="4"/>
</dbReference>
<comment type="similarity">
    <text evidence="1">Belongs to the bacterial ribosomal protein bS1 family.</text>
</comment>
<dbReference type="SMART" id="SM00316">
    <property type="entry name" value="S1"/>
    <property type="match status" value="4"/>
</dbReference>
<dbReference type="CDD" id="cd05687">
    <property type="entry name" value="S1_RPS1_repeat_ec1_hs1"/>
    <property type="match status" value="1"/>
</dbReference>
<dbReference type="GO" id="GO:0022627">
    <property type="term" value="C:cytosolic small ribosomal subunit"/>
    <property type="evidence" value="ECO:0007669"/>
    <property type="project" value="TreeGrafter"/>
</dbReference>
<dbReference type="STRING" id="1236973.JCM9157_1601"/>
<dbReference type="GO" id="GO:0006412">
    <property type="term" value="P:translation"/>
    <property type="evidence" value="ECO:0007669"/>
    <property type="project" value="TreeGrafter"/>
</dbReference>
<dbReference type="RefSeq" id="WP_035663457.1">
    <property type="nucleotide sequence ID" value="NZ_BAUV01000009.1"/>
</dbReference>
<dbReference type="PANTHER" id="PTHR10724">
    <property type="entry name" value="30S RIBOSOMAL PROTEIN S1"/>
    <property type="match status" value="1"/>
</dbReference>
<feature type="domain" description="S1 motif" evidence="6">
    <location>
        <begin position="103"/>
        <end position="168"/>
    </location>
</feature>
<keyword evidence="3" id="KW-0687">Ribonucleoprotein</keyword>
<feature type="region of interest" description="Disordered" evidence="5">
    <location>
        <begin position="353"/>
        <end position="376"/>
    </location>
</feature>
<dbReference type="GO" id="GO:0003735">
    <property type="term" value="F:structural constituent of ribosome"/>
    <property type="evidence" value="ECO:0007669"/>
    <property type="project" value="TreeGrafter"/>
</dbReference>
<dbReference type="GO" id="GO:0003729">
    <property type="term" value="F:mRNA binding"/>
    <property type="evidence" value="ECO:0007669"/>
    <property type="project" value="UniProtKB-ARBA"/>
</dbReference>
<gene>
    <name evidence="7" type="ORF">JCM9157_1601</name>
</gene>
<reference evidence="7 8" key="1">
    <citation type="journal article" date="2014" name="Genome Announc.">
        <title>Draft Genome Sequences of Three Alkaliphilic Bacillus Strains, Bacillus wakoensis JCM 9140T, Bacillus akibai JCM 9157T, and Bacillus hemicellulosilyticus JCM 9152T.</title>
        <authorList>
            <person name="Yuki M."/>
            <person name="Oshima K."/>
            <person name="Suda W."/>
            <person name="Oshida Y."/>
            <person name="Kitamura K."/>
            <person name="Iida T."/>
            <person name="Hattori M."/>
            <person name="Ohkuma M."/>
        </authorList>
    </citation>
    <scope>NUCLEOTIDE SEQUENCE [LARGE SCALE GENOMIC DNA]</scope>
    <source>
        <strain evidence="7 8">JCM 9157</strain>
    </source>
</reference>
<comment type="caution">
    <text evidence="7">The sequence shown here is derived from an EMBL/GenBank/DDBJ whole genome shotgun (WGS) entry which is preliminary data.</text>
</comment>
<evidence type="ECO:0000256" key="1">
    <source>
        <dbReference type="ARBA" id="ARBA00006767"/>
    </source>
</evidence>
<name>W4QT98_HALA3</name>
<dbReference type="InterPro" id="IPR050437">
    <property type="entry name" value="Ribos_protein_bS1-like"/>
</dbReference>
<evidence type="ECO:0000256" key="2">
    <source>
        <dbReference type="ARBA" id="ARBA00022980"/>
    </source>
</evidence>
<proteinExistence type="inferred from homology"/>
<dbReference type="AlphaFoldDB" id="W4QT98"/>
<dbReference type="NCBIfam" id="NF005208">
    <property type="entry name" value="PRK06676.1"/>
    <property type="match status" value="1"/>
</dbReference>
<evidence type="ECO:0000313" key="8">
    <source>
        <dbReference type="Proteomes" id="UP000018896"/>
    </source>
</evidence>
<organism evidence="7 8">
    <name type="scientific">Halalkalibacter akibai (strain ATCC 43226 / DSM 21942 / CIP 109018 / JCM 9157 / 1139)</name>
    <name type="common">Bacillus akibai</name>
    <dbReference type="NCBI Taxonomy" id="1236973"/>
    <lineage>
        <taxon>Bacteria</taxon>
        <taxon>Bacillati</taxon>
        <taxon>Bacillota</taxon>
        <taxon>Bacilli</taxon>
        <taxon>Bacillales</taxon>
        <taxon>Bacillaceae</taxon>
        <taxon>Halalkalibacter</taxon>
    </lineage>
</organism>
<evidence type="ECO:0000256" key="5">
    <source>
        <dbReference type="SAM" id="MobiDB-lite"/>
    </source>
</evidence>
<feature type="domain" description="S1 motif" evidence="6">
    <location>
        <begin position="18"/>
        <end position="85"/>
    </location>
</feature>
<comment type="function">
    <text evidence="4">Binds mRNA; thus facilitating recognition of the initiation point. It is needed to translate mRNA with a short Shine-Dalgarno (SD) purine-rich sequence.</text>
</comment>
<evidence type="ECO:0000313" key="7">
    <source>
        <dbReference type="EMBL" id="GAE34534.1"/>
    </source>
</evidence>